<organism evidence="2 3">
    <name type="scientific">Cnephaeus nilssonii</name>
    <name type="common">Northern bat</name>
    <name type="synonym">Eptesicus nilssonii</name>
    <dbReference type="NCBI Taxonomy" id="3371016"/>
    <lineage>
        <taxon>Eukaryota</taxon>
        <taxon>Metazoa</taxon>
        <taxon>Chordata</taxon>
        <taxon>Craniata</taxon>
        <taxon>Vertebrata</taxon>
        <taxon>Euteleostomi</taxon>
        <taxon>Mammalia</taxon>
        <taxon>Eutheria</taxon>
        <taxon>Laurasiatheria</taxon>
        <taxon>Chiroptera</taxon>
        <taxon>Yangochiroptera</taxon>
        <taxon>Vespertilionidae</taxon>
        <taxon>Cnephaeus</taxon>
    </lineage>
</organism>
<protein>
    <submittedName>
        <fullName evidence="2">Uncharacterized protein</fullName>
    </submittedName>
</protein>
<evidence type="ECO:0000313" key="2">
    <source>
        <dbReference type="EMBL" id="KAK1336273.1"/>
    </source>
</evidence>
<name>A0AA40HRV0_CNENI</name>
<comment type="caution">
    <text evidence="2">The sequence shown here is derived from an EMBL/GenBank/DDBJ whole genome shotgun (WGS) entry which is preliminary data.</text>
</comment>
<feature type="compositionally biased region" description="Basic and acidic residues" evidence="1">
    <location>
        <begin position="148"/>
        <end position="168"/>
    </location>
</feature>
<evidence type="ECO:0000313" key="3">
    <source>
        <dbReference type="Proteomes" id="UP001177744"/>
    </source>
</evidence>
<gene>
    <name evidence="2" type="ORF">QTO34_004078</name>
</gene>
<dbReference type="Proteomes" id="UP001177744">
    <property type="component" value="Unassembled WGS sequence"/>
</dbReference>
<dbReference type="EMBL" id="JAULJE010000013">
    <property type="protein sequence ID" value="KAK1336273.1"/>
    <property type="molecule type" value="Genomic_DNA"/>
</dbReference>
<reference evidence="2" key="1">
    <citation type="submission" date="2023-06" db="EMBL/GenBank/DDBJ databases">
        <title>Reference genome for the Northern bat (Eptesicus nilssonii), a most northern bat species.</title>
        <authorList>
            <person name="Laine V.N."/>
            <person name="Pulliainen A.T."/>
            <person name="Lilley T.M."/>
        </authorList>
    </citation>
    <scope>NUCLEOTIDE SEQUENCE</scope>
    <source>
        <strain evidence="2">BLF_Eptnil</strain>
        <tissue evidence="2">Kidney</tissue>
    </source>
</reference>
<accession>A0AA40HRV0</accession>
<sequence>MDCQTPWPCCQVGEVTGNARHKGSHFLGPKIMQEEGQPLKLPDTKRITVCISCAWLRQHLLKGYGGFATSNEHGMYSSDKAKKRRSPAHKADTSQRLVRTRRPRHLGKQSCLRRGSWLLTQTRTLQPLGTENCYHSFRPTNKNPDFSAEFHESKSLPHSQQARERHSN</sequence>
<keyword evidence="3" id="KW-1185">Reference proteome</keyword>
<feature type="region of interest" description="Disordered" evidence="1">
    <location>
        <begin position="75"/>
        <end position="97"/>
    </location>
</feature>
<proteinExistence type="predicted"/>
<dbReference type="AlphaFoldDB" id="A0AA40HRV0"/>
<feature type="region of interest" description="Disordered" evidence="1">
    <location>
        <begin position="144"/>
        <end position="168"/>
    </location>
</feature>
<evidence type="ECO:0000256" key="1">
    <source>
        <dbReference type="SAM" id="MobiDB-lite"/>
    </source>
</evidence>